<dbReference type="EMBL" id="KI913970">
    <property type="protein sequence ID" value="ETV98141.1"/>
    <property type="molecule type" value="Genomic_DNA"/>
</dbReference>
<feature type="region of interest" description="Disordered" evidence="1">
    <location>
        <begin position="111"/>
        <end position="131"/>
    </location>
</feature>
<evidence type="ECO:0000313" key="3">
    <source>
        <dbReference type="EMBL" id="ETV98141.1"/>
    </source>
</evidence>
<dbReference type="InterPro" id="IPR036034">
    <property type="entry name" value="PDZ_sf"/>
</dbReference>
<reference evidence="3" key="1">
    <citation type="submission" date="2013-12" db="EMBL/GenBank/DDBJ databases">
        <title>The Genome Sequence of Aphanomyces invadans NJM9701.</title>
        <authorList>
            <consortium name="The Broad Institute Genomics Platform"/>
            <person name="Russ C."/>
            <person name="Tyler B."/>
            <person name="van West P."/>
            <person name="Dieguez-Uribeondo J."/>
            <person name="Young S.K."/>
            <person name="Zeng Q."/>
            <person name="Gargeya S."/>
            <person name="Fitzgerald M."/>
            <person name="Abouelleil A."/>
            <person name="Alvarado L."/>
            <person name="Chapman S.B."/>
            <person name="Gainer-Dewar J."/>
            <person name="Goldberg J."/>
            <person name="Griggs A."/>
            <person name="Gujja S."/>
            <person name="Hansen M."/>
            <person name="Howarth C."/>
            <person name="Imamovic A."/>
            <person name="Ireland A."/>
            <person name="Larimer J."/>
            <person name="McCowan C."/>
            <person name="Murphy C."/>
            <person name="Pearson M."/>
            <person name="Poon T.W."/>
            <person name="Priest M."/>
            <person name="Roberts A."/>
            <person name="Saif S."/>
            <person name="Shea T."/>
            <person name="Sykes S."/>
            <person name="Wortman J."/>
            <person name="Nusbaum C."/>
            <person name="Birren B."/>
        </authorList>
    </citation>
    <scope>NUCLEOTIDE SEQUENCE [LARGE SCALE GENOMIC DNA]</scope>
    <source>
        <strain evidence="3">NJM9701</strain>
    </source>
</reference>
<feature type="domain" description="PDZ" evidence="2">
    <location>
        <begin position="297"/>
        <end position="379"/>
    </location>
</feature>
<dbReference type="PROSITE" id="PS50106">
    <property type="entry name" value="PDZ"/>
    <property type="match status" value="1"/>
</dbReference>
<dbReference type="STRING" id="157072.A0A024TWX3"/>
<sequence>MRRSASDSHVGAPTEGLHAASRYSSPTITPGFSNLLRYPLKVGRLLDKPSRRSKSIGLDARQQHWTSSPHSRSYCLDSLVFSVCSDEGIQEVDLTHGTTVALRDGSHIVVPPSHAPSSVPSADSSSTTDPRPGVQILTVQWQSATLGLVLQNIRNRSIIKHVTDAVDLVANPELAHLRSGDELVAINDISAILLGFDATVDRLRAVAKPALLHFRRALVVSPPASEPEVEAASPAPSIPSSISSRDEDDGIVTLPPPSTVPFLQPDSAPPGSDFDVDDARARLGKTEFFPLSTSHNVFTMLRWSGESLGIALQKHPTSGHLEIKFCTGNGLAASHGCLGVGDILVSVAGVPMRAFSLATCLDFLHSTQKPVSMLFRRHGSIEALDATPDMISPSSVQPPHEFTVEWEVVGAVQPQGLTLQLFYCNDALVVVVSEVTSSTLQVQIQPGDRLVAVNGLPISSLRPEALRTMLLGTSKLTLHRTTSPWML</sequence>
<evidence type="ECO:0000256" key="1">
    <source>
        <dbReference type="SAM" id="MobiDB-lite"/>
    </source>
</evidence>
<dbReference type="SMART" id="SM00228">
    <property type="entry name" value="PDZ"/>
    <property type="match status" value="3"/>
</dbReference>
<dbReference type="CDD" id="cd00136">
    <property type="entry name" value="PDZ_canonical"/>
    <property type="match status" value="1"/>
</dbReference>
<name>A0A024TWX3_9STRA</name>
<gene>
    <name evidence="3" type="ORF">H310_08881</name>
</gene>
<dbReference type="AlphaFoldDB" id="A0A024TWX3"/>
<feature type="region of interest" description="Disordered" evidence="1">
    <location>
        <begin position="1"/>
        <end position="23"/>
    </location>
</feature>
<evidence type="ECO:0000259" key="2">
    <source>
        <dbReference type="PROSITE" id="PS50106"/>
    </source>
</evidence>
<dbReference type="GeneID" id="20085931"/>
<dbReference type="Gene3D" id="2.30.42.10">
    <property type="match status" value="1"/>
</dbReference>
<accession>A0A024TWX3</accession>
<dbReference type="VEuPathDB" id="FungiDB:H310_08881"/>
<organism evidence="3">
    <name type="scientific">Aphanomyces invadans</name>
    <dbReference type="NCBI Taxonomy" id="157072"/>
    <lineage>
        <taxon>Eukaryota</taxon>
        <taxon>Sar</taxon>
        <taxon>Stramenopiles</taxon>
        <taxon>Oomycota</taxon>
        <taxon>Saprolegniomycetes</taxon>
        <taxon>Saprolegniales</taxon>
        <taxon>Verrucalvaceae</taxon>
        <taxon>Aphanomyces</taxon>
    </lineage>
</organism>
<proteinExistence type="predicted"/>
<feature type="region of interest" description="Disordered" evidence="1">
    <location>
        <begin position="223"/>
        <end position="269"/>
    </location>
</feature>
<feature type="compositionally biased region" description="Low complexity" evidence="1">
    <location>
        <begin position="230"/>
        <end position="243"/>
    </location>
</feature>
<dbReference type="SUPFAM" id="SSF50156">
    <property type="entry name" value="PDZ domain-like"/>
    <property type="match status" value="3"/>
</dbReference>
<dbReference type="OrthoDB" id="65789at2759"/>
<protein>
    <recommendedName>
        <fullName evidence="2">PDZ domain-containing protein</fullName>
    </recommendedName>
</protein>
<feature type="compositionally biased region" description="Low complexity" evidence="1">
    <location>
        <begin position="111"/>
        <end position="130"/>
    </location>
</feature>
<dbReference type="RefSeq" id="XP_008873016.1">
    <property type="nucleotide sequence ID" value="XM_008874794.1"/>
</dbReference>
<dbReference type="InterPro" id="IPR001478">
    <property type="entry name" value="PDZ"/>
</dbReference>